<evidence type="ECO:0000256" key="1">
    <source>
        <dbReference type="SAM" id="Phobius"/>
    </source>
</evidence>
<feature type="transmembrane region" description="Helical" evidence="1">
    <location>
        <begin position="187"/>
        <end position="220"/>
    </location>
</feature>
<dbReference type="Proteomes" id="UP000293568">
    <property type="component" value="Chromosome"/>
</dbReference>
<feature type="transmembrane region" description="Helical" evidence="1">
    <location>
        <begin position="384"/>
        <end position="401"/>
    </location>
</feature>
<feature type="transmembrane region" description="Helical" evidence="1">
    <location>
        <begin position="136"/>
        <end position="155"/>
    </location>
</feature>
<sequence>MRKKRFSLKSEWVLPAIALVVLIVTLFAQPLVGVADNGDFLRLMSAAGIDYPNPDESYKDRYFGYAHSEYGYGPFQLGRYVSLQVLLVLLAGGIGRLINPHVFDIRVLSGLYSVLFLAALYLAAKYFKQRSVPANTVLVAVLAFVFLDVAYIAYFNSFFGEPVTFISMLLAFGAAAGVLRAKKPSGWLLALFFTAAAFIACTKLQNAPIGLLFALFGLRLRVVRPDNKWRKGALAGICALLLASVAMYAAAPQGFKHVNLYQTIFFGILKNSPHPAEDLKELGLPQKFIVNAGTNYFQKDTVIKQDDPELSSYLDKLSHKDVVLYYLKHPSRFVDKMRAGAASSMSIRPYYLGSYDKSAGKPYGAIAYKLSGWSELKHKHMPDSLAFLAWFYAVYYAVLLVEYVRSNLLKTKIFIELFALLGLVGLAAFSIPLAGDGEADLGKHLFLFNVCFDMMASAAVVYAASKLIKLVYKR</sequence>
<organism evidence="2 3">
    <name type="scientific">Paenibacillus protaetiae</name>
    <dbReference type="NCBI Taxonomy" id="2509456"/>
    <lineage>
        <taxon>Bacteria</taxon>
        <taxon>Bacillati</taxon>
        <taxon>Bacillota</taxon>
        <taxon>Bacilli</taxon>
        <taxon>Bacillales</taxon>
        <taxon>Paenibacillaceae</taxon>
        <taxon>Paenibacillus</taxon>
    </lineage>
</organism>
<evidence type="ECO:0000313" key="2">
    <source>
        <dbReference type="EMBL" id="QAY66932.1"/>
    </source>
</evidence>
<protein>
    <recommendedName>
        <fullName evidence="4">Glycosyltransferase RgtA/B/C/D-like domain-containing protein</fullName>
    </recommendedName>
</protein>
<keyword evidence="3" id="KW-1185">Reference proteome</keyword>
<keyword evidence="1" id="KW-0812">Transmembrane</keyword>
<feature type="transmembrane region" description="Helical" evidence="1">
    <location>
        <begin position="413"/>
        <end position="434"/>
    </location>
</feature>
<feature type="transmembrane region" description="Helical" evidence="1">
    <location>
        <begin position="105"/>
        <end position="124"/>
    </location>
</feature>
<keyword evidence="1" id="KW-0472">Membrane</keyword>
<feature type="transmembrane region" description="Helical" evidence="1">
    <location>
        <begin position="162"/>
        <end position="181"/>
    </location>
</feature>
<proteinExistence type="predicted"/>
<dbReference type="EMBL" id="CP035492">
    <property type="protein sequence ID" value="QAY66932.1"/>
    <property type="molecule type" value="Genomic_DNA"/>
</dbReference>
<dbReference type="RefSeq" id="WP_129441026.1">
    <property type="nucleotide sequence ID" value="NZ_CP035492.1"/>
</dbReference>
<keyword evidence="1" id="KW-1133">Transmembrane helix</keyword>
<evidence type="ECO:0008006" key="4">
    <source>
        <dbReference type="Google" id="ProtNLM"/>
    </source>
</evidence>
<reference evidence="2 3" key="1">
    <citation type="submission" date="2019-01" db="EMBL/GenBank/DDBJ databases">
        <title>Genome sequencing of strain FW100M-2.</title>
        <authorList>
            <person name="Heo J."/>
            <person name="Kim S.-J."/>
            <person name="Kim J.-S."/>
            <person name="Hong S.-B."/>
            <person name="Kwon S.-W."/>
        </authorList>
    </citation>
    <scope>NUCLEOTIDE SEQUENCE [LARGE SCALE GENOMIC DNA]</scope>
    <source>
        <strain evidence="2 3">FW100M-2</strain>
    </source>
</reference>
<feature type="transmembrane region" description="Helical" evidence="1">
    <location>
        <begin position="80"/>
        <end position="98"/>
    </location>
</feature>
<gene>
    <name evidence="2" type="ORF">ET464_11520</name>
</gene>
<feature type="transmembrane region" description="Helical" evidence="1">
    <location>
        <begin position="446"/>
        <end position="464"/>
    </location>
</feature>
<dbReference type="KEGG" id="pprt:ET464_11520"/>
<accession>A0A4P6EV86</accession>
<evidence type="ECO:0000313" key="3">
    <source>
        <dbReference type="Proteomes" id="UP000293568"/>
    </source>
</evidence>
<name>A0A4P6EV86_9BACL</name>
<dbReference type="OrthoDB" id="129479at2"/>
<feature type="transmembrane region" description="Helical" evidence="1">
    <location>
        <begin position="12"/>
        <end position="32"/>
    </location>
</feature>
<dbReference type="AlphaFoldDB" id="A0A4P6EV86"/>
<feature type="transmembrane region" description="Helical" evidence="1">
    <location>
        <begin position="232"/>
        <end position="251"/>
    </location>
</feature>